<feature type="compositionally biased region" description="Basic and acidic residues" evidence="9">
    <location>
        <begin position="465"/>
        <end position="476"/>
    </location>
</feature>
<feature type="compositionally biased region" description="Polar residues" evidence="9">
    <location>
        <begin position="115"/>
        <end position="134"/>
    </location>
</feature>
<reference evidence="11" key="1">
    <citation type="journal article" date="2020" name="Stud. Mycol.">
        <title>101 Dothideomycetes genomes: a test case for predicting lifestyles and emergence of pathogens.</title>
        <authorList>
            <person name="Haridas S."/>
            <person name="Albert R."/>
            <person name="Binder M."/>
            <person name="Bloem J."/>
            <person name="Labutti K."/>
            <person name="Salamov A."/>
            <person name="Andreopoulos B."/>
            <person name="Baker S."/>
            <person name="Barry K."/>
            <person name="Bills G."/>
            <person name="Bluhm B."/>
            <person name="Cannon C."/>
            <person name="Castanera R."/>
            <person name="Culley D."/>
            <person name="Daum C."/>
            <person name="Ezra D."/>
            <person name="Gonzalez J."/>
            <person name="Henrissat B."/>
            <person name="Kuo A."/>
            <person name="Liang C."/>
            <person name="Lipzen A."/>
            <person name="Lutzoni F."/>
            <person name="Magnuson J."/>
            <person name="Mondo S."/>
            <person name="Nolan M."/>
            <person name="Ohm R."/>
            <person name="Pangilinan J."/>
            <person name="Park H.-J."/>
            <person name="Ramirez L."/>
            <person name="Alfaro M."/>
            <person name="Sun H."/>
            <person name="Tritt A."/>
            <person name="Yoshinaga Y."/>
            <person name="Zwiers L.-H."/>
            <person name="Turgeon B."/>
            <person name="Goodwin S."/>
            <person name="Spatafora J."/>
            <person name="Crous P."/>
            <person name="Grigoriev I."/>
        </authorList>
    </citation>
    <scope>NUCLEOTIDE SEQUENCE</scope>
    <source>
        <strain evidence="11">CBS 480.64</strain>
    </source>
</reference>
<feature type="domain" description="SAM-dependent MTase TRM10-type" evidence="10">
    <location>
        <begin position="140"/>
        <end position="429"/>
    </location>
</feature>
<dbReference type="GO" id="GO:0000049">
    <property type="term" value="F:tRNA binding"/>
    <property type="evidence" value="ECO:0007669"/>
    <property type="project" value="TreeGrafter"/>
</dbReference>
<keyword evidence="3" id="KW-0489">Methyltransferase</keyword>
<dbReference type="GO" id="GO:0002939">
    <property type="term" value="P:tRNA N1-guanine methylation"/>
    <property type="evidence" value="ECO:0007669"/>
    <property type="project" value="TreeGrafter"/>
</dbReference>
<dbReference type="GO" id="GO:0005634">
    <property type="term" value="C:nucleus"/>
    <property type="evidence" value="ECO:0007669"/>
    <property type="project" value="TreeGrafter"/>
</dbReference>
<gene>
    <name evidence="11" type="ORF">K470DRAFT_277627</name>
</gene>
<dbReference type="AlphaFoldDB" id="A0A6A7BWK1"/>
<dbReference type="PANTHER" id="PTHR13563:SF13">
    <property type="entry name" value="TRNA METHYLTRANSFERASE 10 HOMOLOG A"/>
    <property type="match status" value="1"/>
</dbReference>
<evidence type="ECO:0000256" key="6">
    <source>
        <dbReference type="ARBA" id="ARBA00031792"/>
    </source>
</evidence>
<feature type="compositionally biased region" description="Basic residues" evidence="9">
    <location>
        <begin position="87"/>
        <end position="103"/>
    </location>
</feature>
<organism evidence="11 12">
    <name type="scientific">Piedraia hortae CBS 480.64</name>
    <dbReference type="NCBI Taxonomy" id="1314780"/>
    <lineage>
        <taxon>Eukaryota</taxon>
        <taxon>Fungi</taxon>
        <taxon>Dikarya</taxon>
        <taxon>Ascomycota</taxon>
        <taxon>Pezizomycotina</taxon>
        <taxon>Dothideomycetes</taxon>
        <taxon>Dothideomycetidae</taxon>
        <taxon>Capnodiales</taxon>
        <taxon>Piedraiaceae</taxon>
        <taxon>Piedraia</taxon>
    </lineage>
</organism>
<feature type="compositionally biased region" description="Basic and acidic residues" evidence="9">
    <location>
        <begin position="1"/>
        <end position="20"/>
    </location>
</feature>
<protein>
    <recommendedName>
        <fullName evidence="2">tRNA (guanine(9)-N1)-methyltransferase</fullName>
        <ecNumber evidence="1">2.1.1.221</ecNumber>
    </recommendedName>
    <alternativeName>
        <fullName evidence="7">tRNA methyltransferase 10</fullName>
    </alternativeName>
    <alternativeName>
        <fullName evidence="6">tRNA(m1G9)-methyltransferase</fullName>
    </alternativeName>
</protein>
<dbReference type="InterPro" id="IPR038459">
    <property type="entry name" value="MT_TRM10-typ_sf"/>
</dbReference>
<feature type="compositionally biased region" description="Basic and acidic residues" evidence="9">
    <location>
        <begin position="77"/>
        <end position="86"/>
    </location>
</feature>
<feature type="region of interest" description="Disordered" evidence="9">
    <location>
        <begin position="430"/>
        <end position="484"/>
    </location>
</feature>
<dbReference type="InterPro" id="IPR007356">
    <property type="entry name" value="tRNA_m1G_MeTrfase_euk"/>
</dbReference>
<dbReference type="Proteomes" id="UP000799421">
    <property type="component" value="Unassembled WGS sequence"/>
</dbReference>
<evidence type="ECO:0000313" key="12">
    <source>
        <dbReference type="Proteomes" id="UP000799421"/>
    </source>
</evidence>
<keyword evidence="12" id="KW-1185">Reference proteome</keyword>
<dbReference type="InterPro" id="IPR028564">
    <property type="entry name" value="MT_TRM10-typ"/>
</dbReference>
<evidence type="ECO:0000313" key="11">
    <source>
        <dbReference type="EMBL" id="KAF2859574.1"/>
    </source>
</evidence>
<dbReference type="GO" id="GO:0052905">
    <property type="term" value="F:tRNA (guanosine(9)-N1)-methyltransferase activity"/>
    <property type="evidence" value="ECO:0007669"/>
    <property type="project" value="UniProtKB-EC"/>
</dbReference>
<name>A0A6A7BWK1_9PEZI</name>
<feature type="region of interest" description="Disordered" evidence="9">
    <location>
        <begin position="1"/>
        <end position="150"/>
    </location>
</feature>
<proteinExistence type="predicted"/>
<evidence type="ECO:0000256" key="4">
    <source>
        <dbReference type="ARBA" id="ARBA00022679"/>
    </source>
</evidence>
<evidence type="ECO:0000259" key="10">
    <source>
        <dbReference type="PROSITE" id="PS51675"/>
    </source>
</evidence>
<dbReference type="EMBL" id="MU005991">
    <property type="protein sequence ID" value="KAF2859574.1"/>
    <property type="molecule type" value="Genomic_DNA"/>
</dbReference>
<keyword evidence="4" id="KW-0808">Transferase</keyword>
<keyword evidence="5" id="KW-0949">S-adenosyl-L-methionine</keyword>
<evidence type="ECO:0000256" key="9">
    <source>
        <dbReference type="SAM" id="MobiDB-lite"/>
    </source>
</evidence>
<evidence type="ECO:0000256" key="7">
    <source>
        <dbReference type="ARBA" id="ARBA00032166"/>
    </source>
</evidence>
<dbReference type="EC" id="2.1.1.221" evidence="1"/>
<dbReference type="PANTHER" id="PTHR13563">
    <property type="entry name" value="TRNA (GUANINE-9-) METHYLTRANSFERASE"/>
    <property type="match status" value="1"/>
</dbReference>
<comment type="catalytic activity">
    <reaction evidence="8">
        <text>guanosine(9) in tRNA + S-adenosyl-L-methionine = N(1)-methylguanosine(9) in tRNA + S-adenosyl-L-homocysteine + H(+)</text>
        <dbReference type="Rhea" id="RHEA:43156"/>
        <dbReference type="Rhea" id="RHEA-COMP:10367"/>
        <dbReference type="Rhea" id="RHEA-COMP:10368"/>
        <dbReference type="ChEBI" id="CHEBI:15378"/>
        <dbReference type="ChEBI" id="CHEBI:57856"/>
        <dbReference type="ChEBI" id="CHEBI:59789"/>
        <dbReference type="ChEBI" id="CHEBI:73542"/>
        <dbReference type="ChEBI" id="CHEBI:74269"/>
        <dbReference type="EC" id="2.1.1.221"/>
    </reaction>
</comment>
<dbReference type="PROSITE" id="PS51675">
    <property type="entry name" value="SAM_MT_TRM10"/>
    <property type="match status" value="1"/>
</dbReference>
<accession>A0A6A7BWK1</accession>
<evidence type="ECO:0000256" key="2">
    <source>
        <dbReference type="ARBA" id="ARBA00020451"/>
    </source>
</evidence>
<evidence type="ECO:0000256" key="8">
    <source>
        <dbReference type="ARBA" id="ARBA00048434"/>
    </source>
</evidence>
<evidence type="ECO:0000256" key="5">
    <source>
        <dbReference type="ARBA" id="ARBA00022691"/>
    </source>
</evidence>
<feature type="region of interest" description="Disordered" evidence="9">
    <location>
        <begin position="241"/>
        <end position="327"/>
    </location>
</feature>
<evidence type="ECO:0000256" key="3">
    <source>
        <dbReference type="ARBA" id="ARBA00022603"/>
    </source>
</evidence>
<sequence length="484" mass="52839">MTKQPKDELSKMTEQPKIEQSDTNEQSNSENMDQPSPGSLTPKSLKRTHSQMESTSPPLGSPPLSKTQQKKLRKKAHWESLREERKVIRKAKQAARRQRKRQAKSSQPTDPLPPSDQNSPDGDQQGLLNETNPSAEVHPTGNPPPTKIQPTLLPVTIIIDCSFDSYMKPNEIVSLAAQITRAYSDNRKSACRIHLAISSFSGVLKERFENVLTHYRHWKGVRFFGEGFDQVAGRAGGWMTGPQGREAGGFPTGENTPHAEGKGDAGEEGGGNAKAAMNGQGRRGGDADITATGEAIAKVEGGRRATTATSNAEKEDGESEMEATAETQDNGEVVYLTSDAEETLTHLKPYSTYIVGGLVDKNREKGLCYRRAKEKGVRTARLPIGEFMHLKTRQVLATNHVVEIMLKWLECGDWGEAFVKAIPKRKGGTLKTEVREDGQGGGVHLEEDGVQGGGRGDDLNDQEDVEMKADDREKNAAAHAPTPS</sequence>
<dbReference type="OrthoDB" id="278300at2759"/>
<evidence type="ECO:0000256" key="1">
    <source>
        <dbReference type="ARBA" id="ARBA00012797"/>
    </source>
</evidence>
<dbReference type="Gene3D" id="3.40.1280.30">
    <property type="match status" value="2"/>
</dbReference>
<feature type="compositionally biased region" description="Polar residues" evidence="9">
    <location>
        <begin position="21"/>
        <end position="42"/>
    </location>
</feature>
<feature type="compositionally biased region" description="Low complexity" evidence="9">
    <location>
        <begin position="54"/>
        <end position="65"/>
    </location>
</feature>
<dbReference type="CDD" id="cd18089">
    <property type="entry name" value="SPOUT_Trm10-like"/>
    <property type="match status" value="1"/>
</dbReference>